<proteinExistence type="predicted"/>
<dbReference type="AlphaFoldDB" id="W5MTJ6"/>
<reference evidence="2" key="3">
    <citation type="submission" date="2025-09" db="UniProtKB">
        <authorList>
            <consortium name="Ensembl"/>
        </authorList>
    </citation>
    <scope>IDENTIFICATION</scope>
</reference>
<reference evidence="2" key="2">
    <citation type="submission" date="2025-08" db="UniProtKB">
        <authorList>
            <consortium name="Ensembl"/>
        </authorList>
    </citation>
    <scope>IDENTIFICATION</scope>
</reference>
<dbReference type="InterPro" id="IPR055215">
    <property type="entry name" value="SPMIP5_dom"/>
</dbReference>
<evidence type="ECO:0000313" key="3">
    <source>
        <dbReference type="Proteomes" id="UP000018468"/>
    </source>
</evidence>
<sequence length="241" mass="27353">MAVQRSARETFGFREDCRFNTLHSSYTGYIPQRIYQTGCTYAKETSECMETFCDTTQKALKDKANFELMIVSAPRLKPIRSDQEVTLALEEYCQRQAAASHQIGSKRSLLEPPKIGWTGYVPKAKVTDLGLGVRYHVMSGHCFEAFKNSITSHMLNVFFSFLDLSGPLRFRDDSHGIPSADISGSRLYRPEGMVPKYTGYIPHKRFINGLTYGNMCRRNSVCNHLENSYGMHSAKKQAFQS</sequence>
<dbReference type="Pfam" id="PF22573">
    <property type="entry name" value="SPMIP5"/>
    <property type="match status" value="1"/>
</dbReference>
<evidence type="ECO:0000313" key="2">
    <source>
        <dbReference type="Ensembl" id="ENSLOCP00000011705.1"/>
    </source>
</evidence>
<dbReference type="OMA" id="GNICRSC"/>
<dbReference type="InParanoid" id="W5MTJ6"/>
<dbReference type="InterPro" id="IPR043246">
    <property type="entry name" value="SPMIP5"/>
</dbReference>
<dbReference type="PANTHER" id="PTHR47301">
    <property type="entry name" value="HYPOTHETICAL PROTEIN LOC681006"/>
    <property type="match status" value="1"/>
</dbReference>
<dbReference type="HOGENOM" id="CLU_1153956_0_0_1"/>
<protein>
    <submittedName>
        <fullName evidence="2">Chromosome 10 open reading frame 82</fullName>
    </submittedName>
</protein>
<evidence type="ECO:0000259" key="1">
    <source>
        <dbReference type="Pfam" id="PF22573"/>
    </source>
</evidence>
<reference evidence="3" key="1">
    <citation type="submission" date="2011-12" db="EMBL/GenBank/DDBJ databases">
        <title>The Draft Genome of Lepisosteus oculatus.</title>
        <authorList>
            <consortium name="The Broad Institute Genome Assembly &amp; Analysis Group"/>
            <consortium name="Computational R&amp;D Group"/>
            <consortium name="and Sequencing Platform"/>
            <person name="Di Palma F."/>
            <person name="Alfoldi J."/>
            <person name="Johnson J."/>
            <person name="Berlin A."/>
            <person name="Gnerre S."/>
            <person name="Jaffe D."/>
            <person name="MacCallum I."/>
            <person name="Young S."/>
            <person name="Walker B.J."/>
            <person name="Lander E.S."/>
            <person name="Lindblad-Toh K."/>
        </authorList>
    </citation>
    <scope>NUCLEOTIDE SEQUENCE [LARGE SCALE GENOMIC DNA]</scope>
</reference>
<dbReference type="EMBL" id="AHAT01003968">
    <property type="status" value="NOT_ANNOTATED_CDS"/>
    <property type="molecule type" value="Genomic_DNA"/>
</dbReference>
<dbReference type="Ensembl" id="ENSLOCT00000011723.1">
    <property type="protein sequence ID" value="ENSLOCP00000011705.1"/>
    <property type="gene ID" value="ENSLOCG00000009582.1"/>
</dbReference>
<dbReference type="Proteomes" id="UP000018468">
    <property type="component" value="Linkage group LG5"/>
</dbReference>
<feature type="domain" description="Sperm-associated microtubule inner protein 5" evidence="1">
    <location>
        <begin position="105"/>
        <end position="150"/>
    </location>
</feature>
<dbReference type="PANTHER" id="PTHR47301:SF1">
    <property type="entry name" value="CHROMOSOME 10 OPEN READING FRAME 82"/>
    <property type="match status" value="1"/>
</dbReference>
<keyword evidence="3" id="KW-1185">Reference proteome</keyword>
<dbReference type="eggNOG" id="ENOG502SAX8">
    <property type="taxonomic scope" value="Eukaryota"/>
</dbReference>
<name>W5MTJ6_LEPOC</name>
<gene>
    <name evidence="2" type="primary">SPMIP5</name>
</gene>
<accession>W5MTJ6</accession>
<organism evidence="2 3">
    <name type="scientific">Lepisosteus oculatus</name>
    <name type="common">Spotted gar</name>
    <dbReference type="NCBI Taxonomy" id="7918"/>
    <lineage>
        <taxon>Eukaryota</taxon>
        <taxon>Metazoa</taxon>
        <taxon>Chordata</taxon>
        <taxon>Craniata</taxon>
        <taxon>Vertebrata</taxon>
        <taxon>Euteleostomi</taxon>
        <taxon>Actinopterygii</taxon>
        <taxon>Neopterygii</taxon>
        <taxon>Holostei</taxon>
        <taxon>Semionotiformes</taxon>
        <taxon>Lepisosteidae</taxon>
        <taxon>Lepisosteus</taxon>
    </lineage>
</organism>
<dbReference type="GeneTree" id="ENSGT00390000017460"/>
<dbReference type="Bgee" id="ENSLOCG00000009582">
    <property type="expression patterns" value="Expressed in testis and 4 other cell types or tissues"/>
</dbReference>